<dbReference type="Pfam" id="PF04402">
    <property type="entry name" value="SIMPL"/>
    <property type="match status" value="1"/>
</dbReference>
<dbReference type="EMBL" id="BMLS01000001">
    <property type="protein sequence ID" value="GGO65847.1"/>
    <property type="molecule type" value="Genomic_DNA"/>
</dbReference>
<comment type="caution">
    <text evidence="1">The sequence shown here is derived from an EMBL/GenBank/DDBJ whole genome shotgun (WGS) entry which is preliminary data.</text>
</comment>
<sequence length="236" mass="26426">MEKQQNSLLALGVFLGLVLLGYLLANAAIQVKEYERTVTVKGLSEREVLADVVIWPIAFTEASNDLEQLYLDMEKNVEKIRAYLTLKGIDENAVSINAPSVTDKSAQQWGGGEKAEFRFLATQVVTVYSPQIELVRDAMQDIVELGKQGLVFSANNYEHMTEYQFTGLNELKPAMVQEATTNARAVAEKFAKDSQSQVGKIRRASQGQFSIENRDKNNPHIKTIRVVSTIEYYLSD</sequence>
<dbReference type="InterPro" id="IPR007497">
    <property type="entry name" value="SIMPL/DUF541"/>
</dbReference>
<dbReference type="InterPro" id="IPR016907">
    <property type="entry name" value="UCP029033"/>
</dbReference>
<accession>A0A917YTK7</accession>
<proteinExistence type="predicted"/>
<gene>
    <name evidence="1" type="ORF">GCM10010982_08630</name>
</gene>
<evidence type="ECO:0000313" key="2">
    <source>
        <dbReference type="Proteomes" id="UP000606935"/>
    </source>
</evidence>
<name>A0A917YTK7_9ALTE</name>
<protein>
    <recommendedName>
        <fullName evidence="3">SIMPL domain-containing protein</fullName>
    </recommendedName>
</protein>
<dbReference type="GO" id="GO:0006974">
    <property type="term" value="P:DNA damage response"/>
    <property type="evidence" value="ECO:0007669"/>
    <property type="project" value="TreeGrafter"/>
</dbReference>
<evidence type="ECO:0008006" key="3">
    <source>
        <dbReference type="Google" id="ProtNLM"/>
    </source>
</evidence>
<dbReference type="AlphaFoldDB" id="A0A917YTK7"/>
<dbReference type="Proteomes" id="UP000606935">
    <property type="component" value="Unassembled WGS sequence"/>
</dbReference>
<reference evidence="1" key="2">
    <citation type="submission" date="2020-09" db="EMBL/GenBank/DDBJ databases">
        <authorList>
            <person name="Sun Q."/>
            <person name="Zhou Y."/>
        </authorList>
    </citation>
    <scope>NUCLEOTIDE SEQUENCE</scope>
    <source>
        <strain evidence="1">CGMCC 1.7086</strain>
    </source>
</reference>
<dbReference type="PANTHER" id="PTHR34387:SF2">
    <property type="entry name" value="SLR1258 PROTEIN"/>
    <property type="match status" value="1"/>
</dbReference>
<evidence type="ECO:0000313" key="1">
    <source>
        <dbReference type="EMBL" id="GGO65847.1"/>
    </source>
</evidence>
<dbReference type="PANTHER" id="PTHR34387">
    <property type="entry name" value="SLR1258 PROTEIN"/>
    <property type="match status" value="1"/>
</dbReference>
<organism evidence="1 2">
    <name type="scientific">Bowmanella pacifica</name>
    <dbReference type="NCBI Taxonomy" id="502051"/>
    <lineage>
        <taxon>Bacteria</taxon>
        <taxon>Pseudomonadati</taxon>
        <taxon>Pseudomonadota</taxon>
        <taxon>Gammaproteobacteria</taxon>
        <taxon>Alteromonadales</taxon>
        <taxon>Alteromonadaceae</taxon>
        <taxon>Bowmanella</taxon>
    </lineage>
</organism>
<dbReference type="PIRSF" id="PIRSF029033">
    <property type="entry name" value="UCP029033"/>
    <property type="match status" value="1"/>
</dbReference>
<keyword evidence="2" id="KW-1185">Reference proteome</keyword>
<reference evidence="1" key="1">
    <citation type="journal article" date="2014" name="Int. J. Syst. Evol. Microbiol.">
        <title>Complete genome sequence of Corynebacterium casei LMG S-19264T (=DSM 44701T), isolated from a smear-ripened cheese.</title>
        <authorList>
            <consortium name="US DOE Joint Genome Institute (JGI-PGF)"/>
            <person name="Walter F."/>
            <person name="Albersmeier A."/>
            <person name="Kalinowski J."/>
            <person name="Ruckert C."/>
        </authorList>
    </citation>
    <scope>NUCLEOTIDE SEQUENCE</scope>
    <source>
        <strain evidence="1">CGMCC 1.7086</strain>
    </source>
</reference>
<dbReference type="InterPro" id="IPR052022">
    <property type="entry name" value="26kDa_periplasmic_antigen"/>
</dbReference>
<dbReference type="RefSeq" id="WP_188690773.1">
    <property type="nucleotide sequence ID" value="NZ_BMLS01000001.1"/>
</dbReference>